<dbReference type="InterPro" id="IPR037066">
    <property type="entry name" value="Plug_dom_sf"/>
</dbReference>
<evidence type="ECO:0000256" key="6">
    <source>
        <dbReference type="ARBA" id="ARBA00023077"/>
    </source>
</evidence>
<keyword evidence="3 10" id="KW-1134">Transmembrane beta strand</keyword>
<keyword evidence="8 14" id="KW-0675">Receptor</keyword>
<evidence type="ECO:0000256" key="4">
    <source>
        <dbReference type="ARBA" id="ARBA00022692"/>
    </source>
</evidence>
<evidence type="ECO:0000256" key="1">
    <source>
        <dbReference type="ARBA" id="ARBA00004571"/>
    </source>
</evidence>
<protein>
    <submittedName>
        <fullName evidence="14">TonB-dependent receptor</fullName>
    </submittedName>
</protein>
<feature type="domain" description="TonB-dependent receptor-like beta-barrel" evidence="12">
    <location>
        <begin position="184"/>
        <end position="625"/>
    </location>
</feature>
<dbReference type="InterPro" id="IPR036942">
    <property type="entry name" value="Beta-barrel_TonB_sf"/>
</dbReference>
<dbReference type="EMBL" id="JAERMS010000030">
    <property type="protein sequence ID" value="MBO1363893.1"/>
    <property type="molecule type" value="Genomic_DNA"/>
</dbReference>
<organism evidence="14 15">
    <name type="scientific">Prevotella illustrans</name>
    <dbReference type="NCBI Taxonomy" id="2800387"/>
    <lineage>
        <taxon>Bacteria</taxon>
        <taxon>Pseudomonadati</taxon>
        <taxon>Bacteroidota</taxon>
        <taxon>Bacteroidia</taxon>
        <taxon>Bacteroidales</taxon>
        <taxon>Prevotellaceae</taxon>
        <taxon>Prevotella</taxon>
    </lineage>
</organism>
<comment type="caution">
    <text evidence="14">The sequence shown here is derived from an EMBL/GenBank/DDBJ whole genome shotgun (WGS) entry which is preliminary data.</text>
</comment>
<evidence type="ECO:0000259" key="12">
    <source>
        <dbReference type="Pfam" id="PF00593"/>
    </source>
</evidence>
<dbReference type="Proteomes" id="UP000664265">
    <property type="component" value="Unassembled WGS sequence"/>
</dbReference>
<sequence>MSLPALFVCGALALPVDTGKTHQLDGVVIERHRVAESVASGNATRLLDRESFQRLGIADFADAIHRLPGVNLKDYGGAGGMKTVSVRGFGAQHTGVSYDGIMLGDGQSGQIDLSRYSLTNLKDISLSVGDGSDIFVPARYGSRVAMLNINTLQLSESLQTTALRAELKTGSFGYVSPFVSWQHRFTPHFFLSTTLEYLHADNHYPYTIRNGTETVSDRRANSRMNSGHGEVNFMLKTDSHRLNGKFYYYDNDRLLPGIVRYYTNLNRERLHERNAFGQLTYQYIVNRLWRLKWNAKADWAESSYVDGNYPDDVNDARYRQREYYANMCVLWHPSAWLAADYSVDFSHANLNSSKNLYGRPYRNSWLQTLALRYRRDRLMAVGRLMYSLYLNGNKRAEASADMKRLSPSFSLSYRLLPDELLFIRLAYKNIFRAPNFNESYYAHYGSRDLKPESTDQLNLGLTYDKTLRHGHCTLTLDGYLNHVTDKIVAIPYNMFIWQNINMGKVEMLGVDATARWERRLSKCHTLTMAANYSYLRAANRTNRLSDYYGRQIAYTPEHSGNMAMGWQNPWVNVSLNATGVSRAWATNNHYAGTDMKAYTDVGATLYRSITVGRHPITARLDLQNLFNTQYEIVAHYPMPGRRLMLTLTWDRSH</sequence>
<dbReference type="SUPFAM" id="SSF56935">
    <property type="entry name" value="Porins"/>
    <property type="match status" value="1"/>
</dbReference>
<evidence type="ECO:0000256" key="8">
    <source>
        <dbReference type="ARBA" id="ARBA00023170"/>
    </source>
</evidence>
<evidence type="ECO:0000259" key="13">
    <source>
        <dbReference type="Pfam" id="PF07715"/>
    </source>
</evidence>
<keyword evidence="2 10" id="KW-0813">Transport</keyword>
<keyword evidence="4 10" id="KW-0812">Transmembrane</keyword>
<dbReference type="InterPro" id="IPR039426">
    <property type="entry name" value="TonB-dep_rcpt-like"/>
</dbReference>
<proteinExistence type="inferred from homology"/>
<evidence type="ECO:0000256" key="7">
    <source>
        <dbReference type="ARBA" id="ARBA00023136"/>
    </source>
</evidence>
<accession>A0ABS3M6T9</accession>
<reference evidence="14 15" key="1">
    <citation type="submission" date="2021-01" db="EMBL/GenBank/DDBJ databases">
        <title>Prevotella A2931 sp. nov.</title>
        <authorList>
            <person name="Buhl M."/>
            <person name="Oberhettinger P."/>
        </authorList>
    </citation>
    <scope>NUCLEOTIDE SEQUENCE [LARGE SCALE GENOMIC DNA]</scope>
    <source>
        <strain evidence="14 15">A2931</strain>
    </source>
</reference>
<feature type="domain" description="TonB-dependent receptor plug" evidence="13">
    <location>
        <begin position="43"/>
        <end position="130"/>
    </location>
</feature>
<dbReference type="InterPro" id="IPR000531">
    <property type="entry name" value="Beta-barrel_TonB"/>
</dbReference>
<comment type="similarity">
    <text evidence="10 11">Belongs to the TonB-dependent receptor family.</text>
</comment>
<dbReference type="PANTHER" id="PTHR30069">
    <property type="entry name" value="TONB-DEPENDENT OUTER MEMBRANE RECEPTOR"/>
    <property type="match status" value="1"/>
</dbReference>
<evidence type="ECO:0000313" key="14">
    <source>
        <dbReference type="EMBL" id="MBO1363893.1"/>
    </source>
</evidence>
<evidence type="ECO:0000313" key="15">
    <source>
        <dbReference type="Proteomes" id="UP000664265"/>
    </source>
</evidence>
<dbReference type="RefSeq" id="WP_107582914.1">
    <property type="nucleotide sequence ID" value="NZ_JAERMS010000030.1"/>
</dbReference>
<dbReference type="PANTHER" id="PTHR30069:SF29">
    <property type="entry name" value="HEMOGLOBIN AND HEMOGLOBIN-HAPTOGLOBIN-BINDING PROTEIN 1-RELATED"/>
    <property type="match status" value="1"/>
</dbReference>
<evidence type="ECO:0000256" key="10">
    <source>
        <dbReference type="PROSITE-ProRule" id="PRU01360"/>
    </source>
</evidence>
<keyword evidence="9 10" id="KW-0998">Cell outer membrane</keyword>
<evidence type="ECO:0000256" key="11">
    <source>
        <dbReference type="RuleBase" id="RU003357"/>
    </source>
</evidence>
<gene>
    <name evidence="14" type="ORF">JHU38_08945</name>
</gene>
<dbReference type="Gene3D" id="2.170.130.10">
    <property type="entry name" value="TonB-dependent receptor, plug domain"/>
    <property type="match status" value="1"/>
</dbReference>
<keyword evidence="7 10" id="KW-0472">Membrane</keyword>
<comment type="subcellular location">
    <subcellularLocation>
        <location evidence="1 10">Cell outer membrane</location>
        <topology evidence="1 10">Multi-pass membrane protein</topology>
    </subcellularLocation>
</comment>
<evidence type="ECO:0000256" key="3">
    <source>
        <dbReference type="ARBA" id="ARBA00022452"/>
    </source>
</evidence>
<name>A0ABS3M6T9_9BACT</name>
<dbReference type="Pfam" id="PF00593">
    <property type="entry name" value="TonB_dep_Rec_b-barrel"/>
    <property type="match status" value="1"/>
</dbReference>
<keyword evidence="15" id="KW-1185">Reference proteome</keyword>
<keyword evidence="5" id="KW-0732">Signal</keyword>
<evidence type="ECO:0000256" key="2">
    <source>
        <dbReference type="ARBA" id="ARBA00022448"/>
    </source>
</evidence>
<keyword evidence="6 11" id="KW-0798">TonB box</keyword>
<evidence type="ECO:0000256" key="5">
    <source>
        <dbReference type="ARBA" id="ARBA00022729"/>
    </source>
</evidence>
<dbReference type="InterPro" id="IPR012910">
    <property type="entry name" value="Plug_dom"/>
</dbReference>
<evidence type="ECO:0000256" key="9">
    <source>
        <dbReference type="ARBA" id="ARBA00023237"/>
    </source>
</evidence>
<dbReference type="Pfam" id="PF07715">
    <property type="entry name" value="Plug"/>
    <property type="match status" value="1"/>
</dbReference>
<dbReference type="Gene3D" id="2.40.170.20">
    <property type="entry name" value="TonB-dependent receptor, beta-barrel domain"/>
    <property type="match status" value="1"/>
</dbReference>
<dbReference type="PROSITE" id="PS52016">
    <property type="entry name" value="TONB_DEPENDENT_REC_3"/>
    <property type="match status" value="1"/>
</dbReference>